<organism evidence="1">
    <name type="scientific">Anguilla anguilla</name>
    <name type="common">European freshwater eel</name>
    <name type="synonym">Muraena anguilla</name>
    <dbReference type="NCBI Taxonomy" id="7936"/>
    <lineage>
        <taxon>Eukaryota</taxon>
        <taxon>Metazoa</taxon>
        <taxon>Chordata</taxon>
        <taxon>Craniata</taxon>
        <taxon>Vertebrata</taxon>
        <taxon>Euteleostomi</taxon>
        <taxon>Actinopterygii</taxon>
        <taxon>Neopterygii</taxon>
        <taxon>Teleostei</taxon>
        <taxon>Anguilliformes</taxon>
        <taxon>Anguillidae</taxon>
        <taxon>Anguilla</taxon>
    </lineage>
</organism>
<sequence>MSIIEQNFIFTNCLWRDRNSCATG</sequence>
<protein>
    <submittedName>
        <fullName evidence="1">Uncharacterized protein</fullName>
    </submittedName>
</protein>
<dbReference type="EMBL" id="GBXM01047953">
    <property type="protein sequence ID" value="JAH60624.1"/>
    <property type="molecule type" value="Transcribed_RNA"/>
</dbReference>
<proteinExistence type="predicted"/>
<reference evidence="1" key="2">
    <citation type="journal article" date="2015" name="Fish Shellfish Immunol.">
        <title>Early steps in the European eel (Anguilla anguilla)-Vibrio vulnificus interaction in the gills: Role of the RtxA13 toxin.</title>
        <authorList>
            <person name="Callol A."/>
            <person name="Pajuelo D."/>
            <person name="Ebbesson L."/>
            <person name="Teles M."/>
            <person name="MacKenzie S."/>
            <person name="Amaro C."/>
        </authorList>
    </citation>
    <scope>NUCLEOTIDE SEQUENCE</scope>
</reference>
<reference evidence="1" key="1">
    <citation type="submission" date="2014-11" db="EMBL/GenBank/DDBJ databases">
        <authorList>
            <person name="Amaro Gonzalez C."/>
        </authorList>
    </citation>
    <scope>NUCLEOTIDE SEQUENCE</scope>
</reference>
<dbReference type="AlphaFoldDB" id="A0A0E9U3Y0"/>
<name>A0A0E9U3Y0_ANGAN</name>
<accession>A0A0E9U3Y0</accession>
<evidence type="ECO:0000313" key="1">
    <source>
        <dbReference type="EMBL" id="JAH60624.1"/>
    </source>
</evidence>